<dbReference type="GO" id="GO:0008690">
    <property type="term" value="F:3-deoxy-manno-octulosonate cytidylyltransferase activity"/>
    <property type="evidence" value="ECO:0007669"/>
    <property type="project" value="UniProtKB-UniRule"/>
</dbReference>
<keyword evidence="4" id="KW-0963">Cytoplasm</keyword>
<dbReference type="NCBIfam" id="NF003952">
    <property type="entry name" value="PRK05450.1-5"/>
    <property type="match status" value="1"/>
</dbReference>
<keyword evidence="3 4" id="KW-0448">Lipopolysaccharide biosynthesis</keyword>
<dbReference type="InterPro" id="IPR004528">
    <property type="entry name" value="KdsB"/>
</dbReference>
<evidence type="ECO:0000256" key="2">
    <source>
        <dbReference type="ARBA" id="ARBA00022695"/>
    </source>
</evidence>
<dbReference type="Pfam" id="PF02348">
    <property type="entry name" value="CTP_transf_3"/>
    <property type="match status" value="1"/>
</dbReference>
<dbReference type="GO" id="GO:0005829">
    <property type="term" value="C:cytosol"/>
    <property type="evidence" value="ECO:0007669"/>
    <property type="project" value="TreeGrafter"/>
</dbReference>
<protein>
    <recommendedName>
        <fullName evidence="4">3-deoxy-manno-octulosonate cytidylyltransferase</fullName>
        <ecNumber evidence="4">2.7.7.38</ecNumber>
    </recommendedName>
    <alternativeName>
        <fullName evidence="4">CMP-2-keto-3-deoxyoctulosonic acid synthase</fullName>
        <shortName evidence="4">CKS</shortName>
        <shortName evidence="4">CMP-KDO synthase</shortName>
    </alternativeName>
</protein>
<dbReference type="SUPFAM" id="SSF53448">
    <property type="entry name" value="Nucleotide-diphospho-sugar transferases"/>
    <property type="match status" value="1"/>
</dbReference>
<dbReference type="Gene3D" id="3.90.550.10">
    <property type="entry name" value="Spore Coat Polysaccharide Biosynthesis Protein SpsA, Chain A"/>
    <property type="match status" value="1"/>
</dbReference>
<dbReference type="PANTHER" id="PTHR42866">
    <property type="entry name" value="3-DEOXY-MANNO-OCTULOSONATE CYTIDYLYLTRANSFERASE"/>
    <property type="match status" value="1"/>
</dbReference>
<dbReference type="PANTHER" id="PTHR42866:SF2">
    <property type="entry name" value="3-DEOXY-MANNO-OCTULOSONATE CYTIDYLYLTRANSFERASE, MITOCHONDRIAL"/>
    <property type="match status" value="1"/>
</dbReference>
<dbReference type="NCBIfam" id="TIGR00466">
    <property type="entry name" value="kdsB"/>
    <property type="match status" value="1"/>
</dbReference>
<dbReference type="InterPro" id="IPR003329">
    <property type="entry name" value="Cytidylyl_trans"/>
</dbReference>
<dbReference type="GO" id="GO:0009103">
    <property type="term" value="P:lipopolysaccharide biosynthetic process"/>
    <property type="evidence" value="ECO:0007669"/>
    <property type="project" value="UniProtKB-UniRule"/>
</dbReference>
<evidence type="ECO:0000313" key="5">
    <source>
        <dbReference type="EMBL" id="CAA6821673.1"/>
    </source>
</evidence>
<sequence length="258" mass="29216">MYLYKALLAKIFLLNFKESHMIIIPARIGSSRFPNKVLADVNGLPMVIRTAKAVENIDKVAIATDSKEVVEIAKSYGITAIMTSSTHNSGTDRIFEASQKLNLDDNEIIINVQADEPFIEQEVVKAVYDLTLQNRDNQQIMMNSCYKMMSNPEADDPNIVKLITNNKQEALYFSRAKIPYPRDHHFDDYKGHLGIYGFTKKSLKAFCTLSPAPLEEIEKLEQLRALYYGFTIAMIEVETISFGIDTIEDLEKALSMNC</sequence>
<dbReference type="AlphaFoldDB" id="A0A6S6TZ52"/>
<dbReference type="CDD" id="cd02517">
    <property type="entry name" value="CMP-KDO-Synthetase"/>
    <property type="match status" value="1"/>
</dbReference>
<comment type="pathway">
    <text evidence="4">Nucleotide-sugar biosynthesis; CMP-3-deoxy-D-manno-octulosonate biosynthesis; CMP-3-deoxy-D-manno-octulosonate from 3-deoxy-D-manno-octulosonate and CTP: step 1/1.</text>
</comment>
<comment type="subcellular location">
    <subcellularLocation>
        <location evidence="4">Cytoplasm</location>
    </subcellularLocation>
</comment>
<keyword evidence="2 4" id="KW-0548">Nucleotidyltransferase</keyword>
<dbReference type="EMBL" id="CACVAU010000063">
    <property type="protein sequence ID" value="CAA6821673.1"/>
    <property type="molecule type" value="Genomic_DNA"/>
</dbReference>
<accession>A0A6S6TZ52</accession>
<dbReference type="NCBIfam" id="NF009905">
    <property type="entry name" value="PRK13368.1"/>
    <property type="match status" value="1"/>
</dbReference>
<evidence type="ECO:0000256" key="1">
    <source>
        <dbReference type="ARBA" id="ARBA00022679"/>
    </source>
</evidence>
<dbReference type="InterPro" id="IPR029044">
    <property type="entry name" value="Nucleotide-diphossugar_trans"/>
</dbReference>
<gene>
    <name evidence="4" type="primary">kdsB</name>
    <name evidence="5" type="ORF">HELGO_WM5534</name>
</gene>
<name>A0A6S6TZ52_9BACT</name>
<dbReference type="GO" id="GO:0033468">
    <property type="term" value="P:CMP-keto-3-deoxy-D-manno-octulosonic acid biosynthetic process"/>
    <property type="evidence" value="ECO:0007669"/>
    <property type="project" value="UniProtKB-UniRule"/>
</dbReference>
<comment type="similarity">
    <text evidence="4">Belongs to the KdsB family.</text>
</comment>
<comment type="catalytic activity">
    <reaction evidence="4">
        <text>3-deoxy-alpha-D-manno-oct-2-ulosonate + CTP = CMP-3-deoxy-beta-D-manno-octulosonate + diphosphate</text>
        <dbReference type="Rhea" id="RHEA:23448"/>
        <dbReference type="ChEBI" id="CHEBI:33019"/>
        <dbReference type="ChEBI" id="CHEBI:37563"/>
        <dbReference type="ChEBI" id="CHEBI:85986"/>
        <dbReference type="ChEBI" id="CHEBI:85987"/>
        <dbReference type="EC" id="2.7.7.38"/>
    </reaction>
</comment>
<proteinExistence type="inferred from homology"/>
<reference evidence="5" key="1">
    <citation type="submission" date="2020-01" db="EMBL/GenBank/DDBJ databases">
        <authorList>
            <person name="Meier V. D."/>
            <person name="Meier V D."/>
        </authorList>
    </citation>
    <scope>NUCLEOTIDE SEQUENCE</scope>
    <source>
        <strain evidence="5">HLG_WM_MAG_05</strain>
    </source>
</reference>
<keyword evidence="1 4" id="KW-0808">Transferase</keyword>
<dbReference type="HAMAP" id="MF_00057">
    <property type="entry name" value="KdsB"/>
    <property type="match status" value="1"/>
</dbReference>
<evidence type="ECO:0000256" key="3">
    <source>
        <dbReference type="ARBA" id="ARBA00022985"/>
    </source>
</evidence>
<organism evidence="5">
    <name type="scientific">uncultured Sulfurovum sp</name>
    <dbReference type="NCBI Taxonomy" id="269237"/>
    <lineage>
        <taxon>Bacteria</taxon>
        <taxon>Pseudomonadati</taxon>
        <taxon>Campylobacterota</taxon>
        <taxon>Epsilonproteobacteria</taxon>
        <taxon>Campylobacterales</taxon>
        <taxon>Sulfurovaceae</taxon>
        <taxon>Sulfurovum</taxon>
        <taxon>environmental samples</taxon>
    </lineage>
</organism>
<comment type="function">
    <text evidence="4">Activates KDO (a required 8-carbon sugar) for incorporation into bacterial lipopolysaccharide in Gram-negative bacteria.</text>
</comment>
<dbReference type="UniPathway" id="UPA00358">
    <property type="reaction ID" value="UER00476"/>
</dbReference>
<dbReference type="EC" id="2.7.7.38" evidence="4"/>
<evidence type="ECO:0000256" key="4">
    <source>
        <dbReference type="HAMAP-Rule" id="MF_00057"/>
    </source>
</evidence>